<organism evidence="2">
    <name type="scientific">uncultured Synechococcales cyanobacterium</name>
    <dbReference type="NCBI Taxonomy" id="1936017"/>
    <lineage>
        <taxon>Bacteria</taxon>
        <taxon>Bacillati</taxon>
        <taxon>Cyanobacteriota</taxon>
        <taxon>Cyanophyceae</taxon>
        <taxon>Synechococcales</taxon>
        <taxon>environmental samples</taxon>
    </lineage>
</organism>
<evidence type="ECO:0000313" key="2">
    <source>
        <dbReference type="EMBL" id="CAA9557946.1"/>
    </source>
</evidence>
<evidence type="ECO:0000256" key="1">
    <source>
        <dbReference type="SAM" id="Phobius"/>
    </source>
</evidence>
<accession>A0A6J4USH3</accession>
<dbReference type="EMBL" id="CADCWO010000026">
    <property type="protein sequence ID" value="CAA9557946.1"/>
    <property type="molecule type" value="Genomic_DNA"/>
</dbReference>
<keyword evidence="1" id="KW-1133">Transmembrane helix</keyword>
<keyword evidence="1" id="KW-0812">Transmembrane</keyword>
<dbReference type="AlphaFoldDB" id="A0A6J4USH3"/>
<protein>
    <submittedName>
        <fullName evidence="2">Uncharacterized protein</fullName>
    </submittedName>
</protein>
<keyword evidence="1" id="KW-0472">Membrane</keyword>
<sequence length="70" mass="7927">MKPILAREVLVQFEFKDRNLLSGKFWQKFTSDRLQHPSLPQNWYALIHVMAGTTGVAIGLIVAVTLGWMG</sequence>
<name>A0A6J4USH3_9CYAN</name>
<feature type="transmembrane region" description="Helical" evidence="1">
    <location>
        <begin position="43"/>
        <end position="69"/>
    </location>
</feature>
<gene>
    <name evidence="2" type="ORF">AVDCRST_MAG81-406</name>
</gene>
<proteinExistence type="predicted"/>
<reference evidence="2" key="1">
    <citation type="submission" date="2020-02" db="EMBL/GenBank/DDBJ databases">
        <authorList>
            <person name="Meier V. D."/>
        </authorList>
    </citation>
    <scope>NUCLEOTIDE SEQUENCE</scope>
    <source>
        <strain evidence="2">AVDCRST_MAG81</strain>
    </source>
</reference>